<sequence length="418" mass="44618">MNLEGKHILLGISGGIAAYKIPMVIRLLKKQGAQVRVVLTRAASQFVTELTLSTVSQEPVLREIFPESHASQQDWTRHISLGDWADALVIAPATAHTLAKLIAGLCDDLLSTCFISLPADKPRLIFPAMDGHMYRSPSVQRNIGWLMEQGCIVIEPESGALASGQCGTGRMPEPETIADAVARAIGDHHSPATGSFAGRNIIVTAGPTRENIDGVRFISNHSSGKMGFAIACAAARRGADVTLITGPVALETPADVRRIDVTTACEMDQAVKDISGACDIFIGAAAVADYRPAEPVDGKIRKTAETMQLSLVRNPDILAGFASRKQPGQLAIGFALETEGNLDAAREKLQAKRLDLIAFNTYDGMTTGFDVDTNILTLISKNGETTTLPLLSKQEAARRLLDNIQALLPAPHPTATND</sequence>
<evidence type="ECO:0000259" key="5">
    <source>
        <dbReference type="Pfam" id="PF02441"/>
    </source>
</evidence>
<comment type="caution">
    <text evidence="7">The sequence shown here is derived from an EMBL/GenBank/DDBJ whole genome shotgun (WGS) entry which is preliminary data.</text>
</comment>
<comment type="cofactor">
    <cofactor evidence="3">
        <name>Mg(2+)</name>
        <dbReference type="ChEBI" id="CHEBI:18420"/>
    </cofactor>
</comment>
<dbReference type="GO" id="GO:0010181">
    <property type="term" value="F:FMN binding"/>
    <property type="evidence" value="ECO:0007669"/>
    <property type="project" value="UniProtKB-UniRule"/>
</dbReference>
<organism evidence="7">
    <name type="scientific">Prosthecochloris aestuarii</name>
    <dbReference type="NCBI Taxonomy" id="1102"/>
    <lineage>
        <taxon>Bacteria</taxon>
        <taxon>Pseudomonadati</taxon>
        <taxon>Chlorobiota</taxon>
        <taxon>Chlorobiia</taxon>
        <taxon>Chlorobiales</taxon>
        <taxon>Chlorobiaceae</taxon>
        <taxon>Prosthecochloris</taxon>
    </lineage>
</organism>
<comment type="catalytic activity">
    <reaction evidence="3 4">
        <text>(R)-4'-phosphopantothenate + L-cysteine + CTP = N-[(R)-4-phosphopantothenoyl]-L-cysteine + CMP + diphosphate + H(+)</text>
        <dbReference type="Rhea" id="RHEA:19397"/>
        <dbReference type="ChEBI" id="CHEBI:10986"/>
        <dbReference type="ChEBI" id="CHEBI:15378"/>
        <dbReference type="ChEBI" id="CHEBI:33019"/>
        <dbReference type="ChEBI" id="CHEBI:35235"/>
        <dbReference type="ChEBI" id="CHEBI:37563"/>
        <dbReference type="ChEBI" id="CHEBI:59458"/>
        <dbReference type="ChEBI" id="CHEBI:60377"/>
        <dbReference type="EC" id="6.3.2.5"/>
    </reaction>
</comment>
<dbReference type="HAMAP" id="MF_02225">
    <property type="entry name" value="CoaBC"/>
    <property type="match status" value="1"/>
</dbReference>
<dbReference type="SUPFAM" id="SSF52507">
    <property type="entry name" value="Homo-oligomeric flavin-containing Cys decarboxylases, HFCD"/>
    <property type="match status" value="1"/>
</dbReference>
<dbReference type="PANTHER" id="PTHR14359">
    <property type="entry name" value="HOMO-OLIGOMERIC FLAVIN CONTAINING CYS DECARBOXYLASE FAMILY"/>
    <property type="match status" value="1"/>
</dbReference>
<comment type="function">
    <text evidence="4">Catalyzes two steps in the biosynthesis of coenzyme A. In the first step cysteine is conjugated to 4'-phosphopantothenate to form 4-phosphopantothenoylcysteine, in the latter compound is decarboxylated to form 4'-phosphopantotheine.</text>
</comment>
<dbReference type="Proteomes" id="UP000886335">
    <property type="component" value="Unassembled WGS sequence"/>
</dbReference>
<keyword evidence="3" id="KW-0511">Multifunctional enzyme</keyword>
<dbReference type="GO" id="GO:0004633">
    <property type="term" value="F:phosphopantothenoylcysteine decarboxylase activity"/>
    <property type="evidence" value="ECO:0007669"/>
    <property type="project" value="UniProtKB-UniRule"/>
</dbReference>
<feature type="binding site" evidence="3">
    <location>
        <position position="299"/>
    </location>
    <ligand>
        <name>CTP</name>
        <dbReference type="ChEBI" id="CHEBI:37563"/>
    </ligand>
</feature>
<dbReference type="SUPFAM" id="SSF102645">
    <property type="entry name" value="CoaB-like"/>
    <property type="match status" value="1"/>
</dbReference>
<evidence type="ECO:0000256" key="2">
    <source>
        <dbReference type="ARBA" id="ARBA00023239"/>
    </source>
</evidence>
<dbReference type="InterPro" id="IPR007085">
    <property type="entry name" value="DNA/pantothenate-metab_flavo_C"/>
</dbReference>
<feature type="binding site" evidence="3">
    <location>
        <begin position="315"/>
        <end position="318"/>
    </location>
    <ligand>
        <name>CTP</name>
        <dbReference type="ChEBI" id="CHEBI:37563"/>
    </ligand>
</feature>
<name>A0A831SRN0_PROAE</name>
<dbReference type="InterPro" id="IPR035929">
    <property type="entry name" value="CoaB-like_sf"/>
</dbReference>
<dbReference type="Gene3D" id="3.40.50.1950">
    <property type="entry name" value="Flavin prenyltransferase-like"/>
    <property type="match status" value="1"/>
</dbReference>
<keyword evidence="3 4" id="KW-0436">Ligase</keyword>
<feature type="binding site" evidence="3">
    <location>
        <position position="334"/>
    </location>
    <ligand>
        <name>CTP</name>
        <dbReference type="ChEBI" id="CHEBI:37563"/>
    </ligand>
</feature>
<evidence type="ECO:0000256" key="3">
    <source>
        <dbReference type="HAMAP-Rule" id="MF_02225"/>
    </source>
</evidence>
<keyword evidence="3 4" id="KW-0288">FMN</keyword>
<dbReference type="InterPro" id="IPR005252">
    <property type="entry name" value="CoaBC"/>
</dbReference>
<reference evidence="7" key="1">
    <citation type="journal article" date="2020" name="mSystems">
        <title>Genome- and Community-Level Interaction Insights into Carbon Utilization and Element Cycling Functions of Hydrothermarchaeota in Hydrothermal Sediment.</title>
        <authorList>
            <person name="Zhou Z."/>
            <person name="Liu Y."/>
            <person name="Xu W."/>
            <person name="Pan J."/>
            <person name="Luo Z.H."/>
            <person name="Li M."/>
        </authorList>
    </citation>
    <scope>NUCLEOTIDE SEQUENCE [LARGE SCALE GENOMIC DNA]</scope>
    <source>
        <strain evidence="7">SpSt-1181</strain>
    </source>
</reference>
<evidence type="ECO:0000256" key="4">
    <source>
        <dbReference type="RuleBase" id="RU364078"/>
    </source>
</evidence>
<feature type="binding site" evidence="3">
    <location>
        <position position="289"/>
    </location>
    <ligand>
        <name>CTP</name>
        <dbReference type="ChEBI" id="CHEBI:37563"/>
    </ligand>
</feature>
<comment type="similarity">
    <text evidence="3 4">In the N-terminal section; belongs to the HFCD (homo-oligomeric flavin containing Cys decarboxylase) superfamily.</text>
</comment>
<keyword evidence="2 3" id="KW-0456">Lyase</keyword>
<dbReference type="GO" id="GO:0004632">
    <property type="term" value="F:phosphopantothenate--cysteine ligase activity"/>
    <property type="evidence" value="ECO:0007669"/>
    <property type="project" value="UniProtKB-UniRule"/>
</dbReference>
<dbReference type="Pfam" id="PF04127">
    <property type="entry name" value="DFP"/>
    <property type="match status" value="1"/>
</dbReference>
<comment type="pathway">
    <text evidence="3 4">Cofactor biosynthesis; coenzyme A biosynthesis; CoA from (R)-pantothenate: step 3/5.</text>
</comment>
<feature type="domain" description="Flavoprotein" evidence="5">
    <location>
        <begin position="6"/>
        <end position="183"/>
    </location>
</feature>
<dbReference type="EC" id="4.1.1.36" evidence="3"/>
<comment type="caution">
    <text evidence="3">Lacks conserved residue(s) required for the propagation of feature annotation.</text>
</comment>
<dbReference type="EMBL" id="DSBW01000054">
    <property type="protein sequence ID" value="HED30529.1"/>
    <property type="molecule type" value="Genomic_DNA"/>
</dbReference>
<protein>
    <recommendedName>
        <fullName evidence="3">Coenzyme A biosynthesis bifunctional protein CoaBC</fullName>
    </recommendedName>
    <alternativeName>
        <fullName evidence="3">DNA/pantothenate metabolism flavoprotein</fullName>
    </alternativeName>
    <alternativeName>
        <fullName evidence="3">Phosphopantothenoylcysteine synthetase/decarboxylase</fullName>
        <shortName evidence="3">PPCS-PPCDC</shortName>
    </alternativeName>
    <domain>
        <recommendedName>
            <fullName evidence="3">Phosphopantothenoylcysteine decarboxylase</fullName>
            <shortName evidence="3">PPC decarboxylase</shortName>
            <shortName evidence="3">PPC-DC</shortName>
            <ecNumber evidence="3">4.1.1.36</ecNumber>
        </recommendedName>
        <alternativeName>
            <fullName evidence="3">CoaC</fullName>
        </alternativeName>
    </domain>
    <domain>
        <recommendedName>
            <fullName evidence="3">Phosphopantothenate--cysteine ligase</fullName>
            <ecNumber evidence="3">6.3.2.5</ecNumber>
        </recommendedName>
        <alternativeName>
            <fullName evidence="3">CoaB</fullName>
        </alternativeName>
        <alternativeName>
            <fullName evidence="3">Phosphopantothenoylcysteine synthetase</fullName>
            <shortName evidence="3">PPC synthetase</shortName>
            <shortName evidence="3">PPC-S</shortName>
        </alternativeName>
    </domain>
</protein>
<comment type="similarity">
    <text evidence="3 4">In the C-terminal section; belongs to the PPC synthetase family.</text>
</comment>
<dbReference type="Pfam" id="PF02441">
    <property type="entry name" value="Flavoprotein"/>
    <property type="match status" value="1"/>
</dbReference>
<dbReference type="InterPro" id="IPR036551">
    <property type="entry name" value="Flavin_trans-like"/>
</dbReference>
<comment type="function">
    <text evidence="3">Catalyzes two sequential steps in the biosynthesis of coenzyme A. In the first step cysteine is conjugated to 4'-phosphopantothenate to form 4-phosphopantothenoylcysteine. In the second step the latter compound is decarboxylated to form 4'-phosphopantotheine.</text>
</comment>
<dbReference type="Gene3D" id="3.40.50.10300">
    <property type="entry name" value="CoaB-like"/>
    <property type="match status" value="1"/>
</dbReference>
<dbReference type="GO" id="GO:0046872">
    <property type="term" value="F:metal ion binding"/>
    <property type="evidence" value="ECO:0007669"/>
    <property type="project" value="UniProtKB-KW"/>
</dbReference>
<dbReference type="EC" id="6.3.2.5" evidence="3"/>
<dbReference type="NCBIfam" id="TIGR00521">
    <property type="entry name" value="coaBC_dfp"/>
    <property type="match status" value="1"/>
</dbReference>
<keyword evidence="3" id="KW-0479">Metal-binding</keyword>
<feature type="region of interest" description="Phosphopantothenate--cysteine ligase" evidence="3">
    <location>
        <begin position="201"/>
        <end position="418"/>
    </location>
</feature>
<keyword evidence="3 4" id="KW-0285">Flavoprotein</keyword>
<feature type="binding site" evidence="3">
    <location>
        <position position="352"/>
    </location>
    <ligand>
        <name>CTP</name>
        <dbReference type="ChEBI" id="CHEBI:37563"/>
    </ligand>
</feature>
<comment type="catalytic activity">
    <reaction evidence="3 4">
        <text>N-[(R)-4-phosphopantothenoyl]-L-cysteine + H(+) = (R)-4'-phosphopantetheine + CO2</text>
        <dbReference type="Rhea" id="RHEA:16793"/>
        <dbReference type="ChEBI" id="CHEBI:15378"/>
        <dbReference type="ChEBI" id="CHEBI:16526"/>
        <dbReference type="ChEBI" id="CHEBI:59458"/>
        <dbReference type="ChEBI" id="CHEBI:61723"/>
        <dbReference type="EC" id="4.1.1.36"/>
    </reaction>
</comment>
<evidence type="ECO:0000256" key="1">
    <source>
        <dbReference type="ARBA" id="ARBA00022793"/>
    </source>
</evidence>
<gene>
    <name evidence="3 7" type="primary">coaBC</name>
    <name evidence="7" type="ORF">ENN50_02315</name>
</gene>
<proteinExistence type="inferred from homology"/>
<evidence type="ECO:0000313" key="7">
    <source>
        <dbReference type="EMBL" id="HED30529.1"/>
    </source>
</evidence>
<evidence type="ECO:0000259" key="6">
    <source>
        <dbReference type="Pfam" id="PF04127"/>
    </source>
</evidence>
<keyword evidence="1 3" id="KW-0210">Decarboxylase</keyword>
<feature type="region of interest" description="Phosphopantothenoylcysteine decarboxylase" evidence="3">
    <location>
        <begin position="1"/>
        <end position="200"/>
    </location>
</feature>
<dbReference type="AlphaFoldDB" id="A0A831SRN0"/>
<accession>A0A831SRN0</accession>
<dbReference type="InterPro" id="IPR003382">
    <property type="entry name" value="Flavoprotein"/>
</dbReference>
<feature type="binding site" evidence="3">
    <location>
        <position position="348"/>
    </location>
    <ligand>
        <name>CTP</name>
        <dbReference type="ChEBI" id="CHEBI:37563"/>
    </ligand>
</feature>
<comment type="pathway">
    <text evidence="3 4">Cofactor biosynthesis; coenzyme A biosynthesis; CoA from (R)-pantothenate: step 2/5.</text>
</comment>
<dbReference type="PANTHER" id="PTHR14359:SF6">
    <property type="entry name" value="PHOSPHOPANTOTHENOYLCYSTEINE DECARBOXYLASE"/>
    <property type="match status" value="1"/>
</dbReference>
<comment type="cofactor">
    <cofactor evidence="3">
        <name>FMN</name>
        <dbReference type="ChEBI" id="CHEBI:58210"/>
    </cofactor>
    <text evidence="3">Binds 1 FMN per subunit.</text>
</comment>
<dbReference type="GO" id="GO:0015941">
    <property type="term" value="P:pantothenate catabolic process"/>
    <property type="evidence" value="ECO:0007669"/>
    <property type="project" value="InterPro"/>
</dbReference>
<dbReference type="GO" id="GO:0015937">
    <property type="term" value="P:coenzyme A biosynthetic process"/>
    <property type="evidence" value="ECO:0007669"/>
    <property type="project" value="UniProtKB-UniRule"/>
</dbReference>
<feature type="domain" description="DNA/pantothenate metabolism flavoprotein C-terminal" evidence="6">
    <location>
        <begin position="197"/>
        <end position="406"/>
    </location>
</feature>
<dbReference type="GO" id="GO:0071513">
    <property type="term" value="C:phosphopantothenoylcysteine decarboxylase complex"/>
    <property type="evidence" value="ECO:0007669"/>
    <property type="project" value="TreeGrafter"/>
</dbReference>
<keyword evidence="3" id="KW-0460">Magnesium</keyword>
<dbReference type="UniPathway" id="UPA00241">
    <property type="reaction ID" value="UER00353"/>
</dbReference>